<reference evidence="2 3" key="1">
    <citation type="submission" date="2011-02" db="EMBL/GenBank/DDBJ databases">
        <authorList>
            <person name="Weinstock G."/>
            <person name="Sodergren E."/>
            <person name="Clifton S."/>
            <person name="Fulton L."/>
            <person name="Fulton B."/>
            <person name="Courtney L."/>
            <person name="Fronick C."/>
            <person name="Harrison M."/>
            <person name="Strong C."/>
            <person name="Farmer C."/>
            <person name="Delahaunty K."/>
            <person name="Markovic C."/>
            <person name="Hall O."/>
            <person name="Minx P."/>
            <person name="Tomlinson C."/>
            <person name="Mitreva M."/>
            <person name="Hou S."/>
            <person name="Chen J."/>
            <person name="Wollam A."/>
            <person name="Pepin K.H."/>
            <person name="Johnson M."/>
            <person name="Bhonagiri V."/>
            <person name="Zhang X."/>
            <person name="Suruliraj S."/>
            <person name="Warren W."/>
            <person name="Chinwalla A."/>
            <person name="Mardis E.R."/>
            <person name="Wilson R.K."/>
        </authorList>
    </citation>
    <scope>NUCLEOTIDE SEQUENCE [LARGE SCALE GENOMIC DNA]</scope>
    <source>
        <strain evidence="2 3">YIT 12057</strain>
    </source>
</reference>
<dbReference type="HOGENOM" id="CLU_673786_0_0_10"/>
<feature type="transmembrane region" description="Helical" evidence="1">
    <location>
        <begin position="376"/>
        <end position="395"/>
    </location>
</feature>
<feature type="transmembrane region" description="Helical" evidence="1">
    <location>
        <begin position="207"/>
        <end position="224"/>
    </location>
</feature>
<keyword evidence="1" id="KW-0812">Transmembrane</keyword>
<keyword evidence="1" id="KW-1133">Transmembrane helix</keyword>
<feature type="transmembrane region" description="Helical" evidence="1">
    <location>
        <begin position="51"/>
        <end position="70"/>
    </location>
</feature>
<organism evidence="2 3">
    <name type="scientific">Bacteroides fluxus YIT 12057</name>
    <dbReference type="NCBI Taxonomy" id="763034"/>
    <lineage>
        <taxon>Bacteria</taxon>
        <taxon>Pseudomonadati</taxon>
        <taxon>Bacteroidota</taxon>
        <taxon>Bacteroidia</taxon>
        <taxon>Bacteroidales</taxon>
        <taxon>Bacteroidaceae</taxon>
        <taxon>Bacteroides</taxon>
    </lineage>
</organism>
<dbReference type="EMBL" id="AFBN01000081">
    <property type="protein sequence ID" value="EGF53874.1"/>
    <property type="molecule type" value="Genomic_DNA"/>
</dbReference>
<sequence length="408" mass="47742">MGKTIFNHNSIKREFNRRYNNIQFIHMLLFVSSIPHAIWILFSIYSQPIKILSSGSLWIALILILKNSFLYKRKHYRLIDRLILCLLIITGLQFIRFIIFDNMENTLTVLTNPINGLCLCIPLLYYIYNYSFTLKYVYRCGLILICISSICFQGNYYVLYLSPIIIQYSLHTKKKRIFIYCILLLSLLFIIKDAFIPNELTGDTQRAFIIILIYAIIVIIAKLYKKYYRLIALCVACISITLPISLFSYSIATKESIFTRINDMENEKIGVDTRTFLYTELLTDLNQKKAFWEGLGIAQGYNSFYFFKNKTRDVNEVHFLHLLFRGGSLWLFFYMAIIIYSIFYAIKFSKNYLCLGGSIMLSGYFLAGFICDINGFNFIHVIIFFFIAACSSNKWTQLSNSNVLRLIK</sequence>
<feature type="transmembrane region" description="Helical" evidence="1">
    <location>
        <begin position="230"/>
        <end position="252"/>
    </location>
</feature>
<gene>
    <name evidence="2" type="ORF">HMPREF9446_02828</name>
</gene>
<feature type="transmembrane region" description="Helical" evidence="1">
    <location>
        <begin position="82"/>
        <end position="100"/>
    </location>
</feature>
<dbReference type="Proteomes" id="UP000003416">
    <property type="component" value="Unassembled WGS sequence"/>
</dbReference>
<feature type="transmembrane region" description="Helical" evidence="1">
    <location>
        <begin position="327"/>
        <end position="345"/>
    </location>
</feature>
<keyword evidence="3" id="KW-1185">Reference proteome</keyword>
<protein>
    <submittedName>
        <fullName evidence="2">Conserved domain protein</fullName>
    </submittedName>
</protein>
<dbReference type="AlphaFoldDB" id="F3PVQ0"/>
<name>F3PVQ0_9BACE</name>
<evidence type="ECO:0000313" key="2">
    <source>
        <dbReference type="EMBL" id="EGF53874.1"/>
    </source>
</evidence>
<evidence type="ECO:0000313" key="3">
    <source>
        <dbReference type="Proteomes" id="UP000003416"/>
    </source>
</evidence>
<dbReference type="STRING" id="763034.HMPREF9446_02828"/>
<feature type="transmembrane region" description="Helical" evidence="1">
    <location>
        <begin position="21"/>
        <end position="45"/>
    </location>
</feature>
<accession>F3PVQ0</accession>
<keyword evidence="1" id="KW-0472">Membrane</keyword>
<proteinExistence type="predicted"/>
<comment type="caution">
    <text evidence="2">The sequence shown here is derived from an EMBL/GenBank/DDBJ whole genome shotgun (WGS) entry which is preliminary data.</text>
</comment>
<evidence type="ECO:0000256" key="1">
    <source>
        <dbReference type="SAM" id="Phobius"/>
    </source>
</evidence>
<feature type="transmembrane region" description="Helical" evidence="1">
    <location>
        <begin position="106"/>
        <end position="127"/>
    </location>
</feature>
<feature type="transmembrane region" description="Helical" evidence="1">
    <location>
        <begin position="177"/>
        <end position="195"/>
    </location>
</feature>
<feature type="transmembrane region" description="Helical" evidence="1">
    <location>
        <begin position="290"/>
        <end position="307"/>
    </location>
</feature>